<dbReference type="InterPro" id="IPR009057">
    <property type="entry name" value="Homeodomain-like_sf"/>
</dbReference>
<dbReference type="Proteomes" id="UP000016934">
    <property type="component" value="Unassembled WGS sequence"/>
</dbReference>
<dbReference type="EMBL" id="KB445651">
    <property type="protein sequence ID" value="EMD60255.1"/>
    <property type="molecule type" value="Genomic_DNA"/>
</dbReference>
<feature type="non-terminal residue" evidence="3">
    <location>
        <position position="56"/>
    </location>
</feature>
<evidence type="ECO:0000259" key="2">
    <source>
        <dbReference type="Pfam" id="PF05225"/>
    </source>
</evidence>
<reference evidence="5" key="3">
    <citation type="journal article" date="2013" name="PLoS Genet.">
        <title>Comparative genome structure, secondary metabolite, and effector coding capacity across Cochliobolus pathogens.</title>
        <authorList>
            <person name="Condon B.J."/>
            <person name="Leng Y."/>
            <person name="Wu D."/>
            <person name="Bushley K.E."/>
            <person name="Ohm R.A."/>
            <person name="Otillar R."/>
            <person name="Martin J."/>
            <person name="Schackwitz W."/>
            <person name="Grimwood J."/>
            <person name="MohdZainudin N."/>
            <person name="Xue C."/>
            <person name="Wang R."/>
            <person name="Manning V.A."/>
            <person name="Dhillon B."/>
            <person name="Tu Z.J."/>
            <person name="Steffenson B.J."/>
            <person name="Salamov A."/>
            <person name="Sun H."/>
            <person name="Lowry S."/>
            <person name="LaButti K."/>
            <person name="Han J."/>
            <person name="Copeland A."/>
            <person name="Lindquist E."/>
            <person name="Barry K."/>
            <person name="Schmutz J."/>
            <person name="Baker S.E."/>
            <person name="Ciuffetti L.M."/>
            <person name="Grigoriev I.V."/>
            <person name="Zhong S."/>
            <person name="Turgeon B.G."/>
        </authorList>
    </citation>
    <scope>NUCLEOTIDE SEQUENCE [LARGE SCALE GENOMIC DNA]</scope>
    <source>
        <strain evidence="5">ND90Pr / ATCC 201652</strain>
    </source>
</reference>
<dbReference type="AlphaFoldDB" id="M2SCQ1"/>
<sequence length="56" mass="6399">MASYHNNPKQSIYSLAKAYDVPKSTLQTRLRGIQPRSEVPSTRRKLSPVEEQSLIQ</sequence>
<protein>
    <recommendedName>
        <fullName evidence="2">HTH psq-type domain-containing protein</fullName>
    </recommendedName>
</protein>
<evidence type="ECO:0000313" key="5">
    <source>
        <dbReference type="Proteomes" id="UP000016934"/>
    </source>
</evidence>
<dbReference type="GeneID" id="19141875"/>
<feature type="region of interest" description="Disordered" evidence="1">
    <location>
        <begin position="27"/>
        <end position="56"/>
    </location>
</feature>
<evidence type="ECO:0000313" key="3">
    <source>
        <dbReference type="EMBL" id="EMD60255.1"/>
    </source>
</evidence>
<proteinExistence type="predicted"/>
<dbReference type="KEGG" id="bsc:COCSADRAFT_99839"/>
<keyword evidence="5" id="KW-1185">Reference proteome</keyword>
<reference evidence="3" key="2">
    <citation type="submission" date="2012-05" db="EMBL/GenBank/DDBJ databases">
        <title>Comparative genome structure, secondary metabolite and effector coding capacity across Cochliobolus pathogens.</title>
        <authorList>
            <consortium name="US DOE Joint Genome Institute (JGI-PGF)"/>
            <person name="Condon B.J."/>
            <person name="Leng Y."/>
            <person name="Wu D."/>
            <person name="Bushley K.E."/>
            <person name="Ohm R.A."/>
            <person name="Otillar R."/>
            <person name="Martin J."/>
            <person name="Schackwitz W."/>
            <person name="Grimwood J."/>
            <person name="MohdZainudin N."/>
            <person name="Xue C."/>
            <person name="Wang R."/>
            <person name="Dhillon B."/>
            <person name="Tu Z.J."/>
            <person name="Steffenson B.J."/>
            <person name="Salamov A."/>
            <person name="Sun H."/>
            <person name="Lowry S."/>
            <person name="LaButti K."/>
            <person name="Han J."/>
            <person name="Copeland A."/>
            <person name="Lindquist E."/>
            <person name="Lucas S."/>
            <person name="Barry K."/>
            <person name="Schmutz J."/>
            <person name="Baker S."/>
            <person name="Grigoriev I.V."/>
            <person name="Zhong S."/>
            <person name="Turgeon B.G."/>
        </authorList>
    </citation>
    <scope>NUCLEOTIDE SEQUENCE</scope>
    <source>
        <strain evidence="3">ND90Pr</strain>
    </source>
</reference>
<dbReference type="RefSeq" id="XP_007704431.1">
    <property type="nucleotide sequence ID" value="XM_007706241.1"/>
</dbReference>
<dbReference type="GeneID" id="19141606"/>
<evidence type="ECO:0000256" key="1">
    <source>
        <dbReference type="SAM" id="MobiDB-lite"/>
    </source>
</evidence>
<dbReference type="EMBL" id="KB445647">
    <property type="protein sequence ID" value="EMD61830.1"/>
    <property type="molecule type" value="Genomic_DNA"/>
</dbReference>
<organism evidence="3 5">
    <name type="scientific">Cochliobolus sativus (strain ND90Pr / ATCC 201652)</name>
    <name type="common">Common root rot and spot blotch fungus</name>
    <name type="synonym">Bipolaris sorokiniana</name>
    <dbReference type="NCBI Taxonomy" id="665912"/>
    <lineage>
        <taxon>Eukaryota</taxon>
        <taxon>Fungi</taxon>
        <taxon>Dikarya</taxon>
        <taxon>Ascomycota</taxon>
        <taxon>Pezizomycotina</taxon>
        <taxon>Dothideomycetes</taxon>
        <taxon>Pleosporomycetidae</taxon>
        <taxon>Pleosporales</taxon>
        <taxon>Pleosporineae</taxon>
        <taxon>Pleosporaceae</taxon>
        <taxon>Bipolaris</taxon>
    </lineage>
</organism>
<evidence type="ECO:0000313" key="4">
    <source>
        <dbReference type="EMBL" id="EMD61830.1"/>
    </source>
</evidence>
<accession>M2SCQ1</accession>
<dbReference type="Pfam" id="PF05225">
    <property type="entry name" value="HTH_psq"/>
    <property type="match status" value="1"/>
</dbReference>
<dbReference type="HOGENOM" id="CLU_013929_8_5_1"/>
<feature type="domain" description="HTH psq-type" evidence="2">
    <location>
        <begin position="12"/>
        <end position="35"/>
    </location>
</feature>
<dbReference type="KEGG" id="bsc:COCSADRAFT_95275"/>
<gene>
    <name evidence="4" type="ORF">COCSADRAFT_95275</name>
    <name evidence="3" type="ORF">COCSADRAFT_99839</name>
</gene>
<dbReference type="InterPro" id="IPR007889">
    <property type="entry name" value="HTH_Psq"/>
</dbReference>
<dbReference type="GO" id="GO:0003677">
    <property type="term" value="F:DNA binding"/>
    <property type="evidence" value="ECO:0007669"/>
    <property type="project" value="InterPro"/>
</dbReference>
<reference evidence="3 5" key="1">
    <citation type="journal article" date="2012" name="PLoS Pathog.">
        <title>Diverse lifestyles and strategies of plant pathogenesis encoded in the genomes of eighteen Dothideomycetes fungi.</title>
        <authorList>
            <person name="Ohm R.A."/>
            <person name="Feau N."/>
            <person name="Henrissat B."/>
            <person name="Schoch C.L."/>
            <person name="Horwitz B.A."/>
            <person name="Barry K.W."/>
            <person name="Condon B.J."/>
            <person name="Copeland A.C."/>
            <person name="Dhillon B."/>
            <person name="Glaser F."/>
            <person name="Hesse C.N."/>
            <person name="Kosti I."/>
            <person name="LaButti K."/>
            <person name="Lindquist E.A."/>
            <person name="Lucas S."/>
            <person name="Salamov A.A."/>
            <person name="Bradshaw R.E."/>
            <person name="Ciuffetti L."/>
            <person name="Hamelin R.C."/>
            <person name="Kema G.H.J."/>
            <person name="Lawrence C."/>
            <person name="Scott J.A."/>
            <person name="Spatafora J.W."/>
            <person name="Turgeon B.G."/>
            <person name="de Wit P.J.G.M."/>
            <person name="Zhong S."/>
            <person name="Goodwin S.B."/>
            <person name="Grigoriev I.V."/>
        </authorList>
    </citation>
    <scope>NUCLEOTIDE SEQUENCE [LARGE SCALE GENOMIC DNA]</scope>
    <source>
        <strain evidence="3">ND90Pr</strain>
        <strain evidence="5">ND90Pr / ATCC 201652</strain>
    </source>
</reference>
<name>M2SCQ1_COCSN</name>
<dbReference type="RefSeq" id="XP_007702225.1">
    <property type="nucleotide sequence ID" value="XM_007704035.1"/>
</dbReference>
<dbReference type="OrthoDB" id="3786747at2759"/>
<dbReference type="SUPFAM" id="SSF46689">
    <property type="entry name" value="Homeodomain-like"/>
    <property type="match status" value="1"/>
</dbReference>